<evidence type="ECO:0000313" key="2">
    <source>
        <dbReference type="EMBL" id="CAB3820779.1"/>
    </source>
</evidence>
<sequence>MTMIARAACLLSIALLAGTAHAGSAPASLSCVSESGKVALKGDIPSPSSDALALTLTYAAATLSFTADDAPAYVVANFSQSVFTLVAPADGQALTLYALPSTVAVKKTADGDMAGTFQAKLLGPRPGGKAASGYPAPLQATLNCDYRYSL</sequence>
<evidence type="ECO:0000313" key="3">
    <source>
        <dbReference type="Proteomes" id="UP000507140"/>
    </source>
</evidence>
<evidence type="ECO:0008006" key="4">
    <source>
        <dbReference type="Google" id="ProtNLM"/>
    </source>
</evidence>
<organism evidence="2 3">
    <name type="scientific">Achromobacter mucicolens</name>
    <dbReference type="NCBI Taxonomy" id="1389922"/>
    <lineage>
        <taxon>Bacteria</taxon>
        <taxon>Pseudomonadati</taxon>
        <taxon>Pseudomonadota</taxon>
        <taxon>Betaproteobacteria</taxon>
        <taxon>Burkholderiales</taxon>
        <taxon>Alcaligenaceae</taxon>
        <taxon>Achromobacter</taxon>
    </lineage>
</organism>
<name>A0ABM8L793_9BURK</name>
<gene>
    <name evidence="2" type="ORF">LMG3415_00391</name>
</gene>
<feature type="signal peptide" evidence="1">
    <location>
        <begin position="1"/>
        <end position="22"/>
    </location>
</feature>
<protein>
    <recommendedName>
        <fullName evidence="4">Spore coat protein U domain-containing protein</fullName>
    </recommendedName>
</protein>
<dbReference type="PROSITE" id="PS51257">
    <property type="entry name" value="PROKAR_LIPOPROTEIN"/>
    <property type="match status" value="1"/>
</dbReference>
<keyword evidence="1" id="KW-0732">Signal</keyword>
<keyword evidence="3" id="KW-1185">Reference proteome</keyword>
<accession>A0ABM8L793</accession>
<proteinExistence type="predicted"/>
<dbReference type="Proteomes" id="UP000507140">
    <property type="component" value="Unassembled WGS sequence"/>
</dbReference>
<reference evidence="2 3" key="1">
    <citation type="submission" date="2020-04" db="EMBL/GenBank/DDBJ databases">
        <authorList>
            <person name="De Canck E."/>
        </authorList>
    </citation>
    <scope>NUCLEOTIDE SEQUENCE [LARGE SCALE GENOMIC DNA]</scope>
    <source>
        <strain evidence="2 3">LMG 3415</strain>
    </source>
</reference>
<dbReference type="EMBL" id="CADIKR010000001">
    <property type="protein sequence ID" value="CAB3820779.1"/>
    <property type="molecule type" value="Genomic_DNA"/>
</dbReference>
<dbReference type="RefSeq" id="WP_312540403.1">
    <property type="nucleotide sequence ID" value="NZ_CADIKQ010000007.1"/>
</dbReference>
<comment type="caution">
    <text evidence="2">The sequence shown here is derived from an EMBL/GenBank/DDBJ whole genome shotgun (WGS) entry which is preliminary data.</text>
</comment>
<feature type="chain" id="PRO_5045984011" description="Spore coat protein U domain-containing protein" evidence="1">
    <location>
        <begin position="23"/>
        <end position="150"/>
    </location>
</feature>
<evidence type="ECO:0000256" key="1">
    <source>
        <dbReference type="SAM" id="SignalP"/>
    </source>
</evidence>